<keyword evidence="1" id="KW-0251">Elongation factor</keyword>
<protein>
    <submittedName>
        <fullName evidence="1">Elongation factor 1-beta 1</fullName>
    </submittedName>
</protein>
<proteinExistence type="predicted"/>
<dbReference type="EMBL" id="GGEC01034772">
    <property type="protein sequence ID" value="MBX15256.1"/>
    <property type="molecule type" value="Transcribed_RNA"/>
</dbReference>
<dbReference type="AlphaFoldDB" id="A0A2P2LBC3"/>
<accession>A0A2P2LBC3</accession>
<organism evidence="1">
    <name type="scientific">Rhizophora mucronata</name>
    <name type="common">Asiatic mangrove</name>
    <dbReference type="NCBI Taxonomy" id="61149"/>
    <lineage>
        <taxon>Eukaryota</taxon>
        <taxon>Viridiplantae</taxon>
        <taxon>Streptophyta</taxon>
        <taxon>Embryophyta</taxon>
        <taxon>Tracheophyta</taxon>
        <taxon>Spermatophyta</taxon>
        <taxon>Magnoliopsida</taxon>
        <taxon>eudicotyledons</taxon>
        <taxon>Gunneridae</taxon>
        <taxon>Pentapetalae</taxon>
        <taxon>rosids</taxon>
        <taxon>fabids</taxon>
        <taxon>Malpighiales</taxon>
        <taxon>Rhizophoraceae</taxon>
        <taxon>Rhizophora</taxon>
    </lineage>
</organism>
<reference evidence="1" key="1">
    <citation type="submission" date="2018-02" db="EMBL/GenBank/DDBJ databases">
        <title>Rhizophora mucronata_Transcriptome.</title>
        <authorList>
            <person name="Meera S.P."/>
            <person name="Sreeshan A."/>
            <person name="Augustine A."/>
        </authorList>
    </citation>
    <scope>NUCLEOTIDE SEQUENCE</scope>
    <source>
        <tissue evidence="1">Leaf</tissue>
    </source>
</reference>
<sequence length="48" mass="5460">MTSRCTLPFWRSLEILSPMLPSGTTVSLRFSPQGSFRFPPNSYCHVIN</sequence>
<keyword evidence="1" id="KW-0648">Protein biosynthesis</keyword>
<name>A0A2P2LBC3_RHIMU</name>
<evidence type="ECO:0000313" key="1">
    <source>
        <dbReference type="EMBL" id="MBX15256.1"/>
    </source>
</evidence>
<dbReference type="GO" id="GO:0003746">
    <property type="term" value="F:translation elongation factor activity"/>
    <property type="evidence" value="ECO:0007669"/>
    <property type="project" value="UniProtKB-KW"/>
</dbReference>